<dbReference type="Pfam" id="PF03775">
    <property type="entry name" value="MinC_C"/>
    <property type="match status" value="1"/>
</dbReference>
<evidence type="ECO:0000259" key="8">
    <source>
        <dbReference type="Pfam" id="PF05209"/>
    </source>
</evidence>
<proteinExistence type="inferred from homology"/>
<evidence type="ECO:0000256" key="6">
    <source>
        <dbReference type="HAMAP-Rule" id="MF_00267"/>
    </source>
</evidence>
<evidence type="ECO:0000313" key="9">
    <source>
        <dbReference type="EMBL" id="PPI87444.1"/>
    </source>
</evidence>
<dbReference type="InterPro" id="IPR016098">
    <property type="entry name" value="CAP/MinC_C"/>
</dbReference>
<dbReference type="Gene3D" id="3.30.70.260">
    <property type="match status" value="1"/>
</dbReference>
<dbReference type="GO" id="GO:0000902">
    <property type="term" value="P:cell morphogenesis"/>
    <property type="evidence" value="ECO:0007669"/>
    <property type="project" value="InterPro"/>
</dbReference>
<protein>
    <recommendedName>
        <fullName evidence="6">Probable septum site-determining protein MinC</fullName>
    </recommendedName>
</protein>
<dbReference type="OrthoDB" id="9794530at2"/>
<dbReference type="PANTHER" id="PTHR34108:SF1">
    <property type="entry name" value="SEPTUM SITE-DETERMINING PROTEIN MINC"/>
    <property type="match status" value="1"/>
</dbReference>
<dbReference type="GO" id="GO:1901891">
    <property type="term" value="P:regulation of cell septum assembly"/>
    <property type="evidence" value="ECO:0007669"/>
    <property type="project" value="InterPro"/>
</dbReference>
<evidence type="ECO:0000259" key="7">
    <source>
        <dbReference type="Pfam" id="PF03775"/>
    </source>
</evidence>
<comment type="subunit">
    <text evidence="6">Interacts with MinD and FtsZ.</text>
</comment>
<keyword evidence="3 6" id="KW-0717">Septation</keyword>
<dbReference type="NCBIfam" id="TIGR01222">
    <property type="entry name" value="minC"/>
    <property type="match status" value="1"/>
</dbReference>
<dbReference type="InterPro" id="IPR013033">
    <property type="entry name" value="MinC"/>
</dbReference>
<keyword evidence="2 6" id="KW-0132">Cell division</keyword>
<accession>A0A2P5SYN5</accession>
<dbReference type="HAMAP" id="MF_00267">
    <property type="entry name" value="MinC"/>
    <property type="match status" value="1"/>
</dbReference>
<comment type="function">
    <text evidence="5 6">Cell division inhibitor that blocks the formation of polar Z ring septums. Rapidly oscillates between the poles of the cell to destabilize FtsZ filaments that have formed before they mature into polar Z rings. Prevents FtsZ polymerization.</text>
</comment>
<dbReference type="SUPFAM" id="SSF63848">
    <property type="entry name" value="Cell-division inhibitor MinC, C-terminal domain"/>
    <property type="match status" value="1"/>
</dbReference>
<dbReference type="GO" id="GO:0000917">
    <property type="term" value="P:division septum assembly"/>
    <property type="evidence" value="ECO:0007669"/>
    <property type="project" value="UniProtKB-KW"/>
</dbReference>
<evidence type="ECO:0000256" key="3">
    <source>
        <dbReference type="ARBA" id="ARBA00023210"/>
    </source>
</evidence>
<evidence type="ECO:0000256" key="2">
    <source>
        <dbReference type="ARBA" id="ARBA00022618"/>
    </source>
</evidence>
<evidence type="ECO:0000313" key="10">
    <source>
        <dbReference type="Proteomes" id="UP000296034"/>
    </source>
</evidence>
<gene>
    <name evidence="6 9" type="primary">minC</name>
    <name evidence="9" type="ORF">CRV11_00720</name>
</gene>
<feature type="domain" description="Septum formation inhibitor MinC N-terminal" evidence="8">
    <location>
        <begin position="5"/>
        <end position="74"/>
    </location>
</feature>
<dbReference type="AlphaFoldDB" id="A0A2P5SYN5"/>
<dbReference type="Proteomes" id="UP000296034">
    <property type="component" value="Unassembled WGS sequence"/>
</dbReference>
<reference evidence="9 10" key="1">
    <citation type="journal article" date="2018" name="Genome Biol. Evol.">
        <title>Cladogenesis and Genomic Streamlining in Extracellular Endosymbionts of Tropical Stink Bugs.</title>
        <authorList>
            <person name="Otero-Bravo A."/>
            <person name="Goffredi S."/>
            <person name="Sabree Z.L."/>
        </authorList>
    </citation>
    <scope>NUCLEOTIDE SEQUENCE [LARGE SCALE GENOMIC DNA]</scope>
    <source>
        <strain evidence="9 10">SoET</strain>
    </source>
</reference>
<dbReference type="EMBL" id="PDKS01000001">
    <property type="protein sequence ID" value="PPI87444.1"/>
    <property type="molecule type" value="Genomic_DNA"/>
</dbReference>
<dbReference type="Gene3D" id="2.160.20.70">
    <property type="match status" value="1"/>
</dbReference>
<feature type="domain" description="Septum formation inhibitor MinC C-terminal" evidence="7">
    <location>
        <begin position="133"/>
        <end position="232"/>
    </location>
</feature>
<dbReference type="GO" id="GO:0051302">
    <property type="term" value="P:regulation of cell division"/>
    <property type="evidence" value="ECO:0007669"/>
    <property type="project" value="InterPro"/>
</dbReference>
<evidence type="ECO:0000256" key="1">
    <source>
        <dbReference type="ARBA" id="ARBA00006291"/>
    </source>
</evidence>
<keyword evidence="4 6" id="KW-0131">Cell cycle</keyword>
<organism evidence="9 10">
    <name type="scientific">Candidatus Pantoea edessiphila</name>
    <dbReference type="NCBI Taxonomy" id="2044610"/>
    <lineage>
        <taxon>Bacteria</taxon>
        <taxon>Pseudomonadati</taxon>
        <taxon>Pseudomonadota</taxon>
        <taxon>Gammaproteobacteria</taxon>
        <taxon>Enterobacterales</taxon>
        <taxon>Erwiniaceae</taxon>
        <taxon>Pantoea</taxon>
    </lineage>
</organism>
<dbReference type="InterPro" id="IPR007874">
    <property type="entry name" value="MinC_N"/>
</dbReference>
<dbReference type="Pfam" id="PF05209">
    <property type="entry name" value="MinC_N"/>
    <property type="match status" value="1"/>
</dbReference>
<evidence type="ECO:0000256" key="4">
    <source>
        <dbReference type="ARBA" id="ARBA00023306"/>
    </source>
</evidence>
<sequence>MSQPIKFKGSNFRFSVIYLYNHEPDVICKAIKNKLKQLPVFTRHLPIVLNIEGLNHEVDWEHMKQALLATGLCIIGISGCKEISLIKKIDNIGLPILTEMRKSYARYDNNEHSISKLGSVCIDELVYNKTRVINLPVRSGQQIYARNADLVIVGNVSTGAELISDGNIHIYGIMRGRALAGANGDHNCYIFCSNLDAELVSIAGKYWVMDQIPKIFSYKSTRICLKKGMLNIQELN</sequence>
<dbReference type="RefSeq" id="WP_136131441.1">
    <property type="nucleotide sequence ID" value="NZ_PDKS01000001.1"/>
</dbReference>
<comment type="similarity">
    <text evidence="1 6">Belongs to the MinC family.</text>
</comment>
<dbReference type="InterPro" id="IPR005526">
    <property type="entry name" value="Septum_form_inhib_MinC_C"/>
</dbReference>
<dbReference type="InterPro" id="IPR036145">
    <property type="entry name" value="MinC_C_sf"/>
</dbReference>
<dbReference type="PANTHER" id="PTHR34108">
    <property type="entry name" value="SEPTUM SITE-DETERMINING PROTEIN MINC"/>
    <property type="match status" value="1"/>
</dbReference>
<comment type="caution">
    <text evidence="9">The sequence shown here is derived from an EMBL/GenBank/DDBJ whole genome shotgun (WGS) entry which is preliminary data.</text>
</comment>
<evidence type="ECO:0000256" key="5">
    <source>
        <dbReference type="ARBA" id="ARBA00025606"/>
    </source>
</evidence>
<name>A0A2P5SYN5_9GAMM</name>